<evidence type="ECO:0000313" key="2">
    <source>
        <dbReference type="Proteomes" id="UP000499080"/>
    </source>
</evidence>
<protein>
    <submittedName>
        <fullName evidence="1">Uncharacterized protein</fullName>
    </submittedName>
</protein>
<evidence type="ECO:0000313" key="1">
    <source>
        <dbReference type="EMBL" id="GBN78726.1"/>
    </source>
</evidence>
<dbReference type="AlphaFoldDB" id="A0A4Y2RTN2"/>
<reference evidence="1 2" key="1">
    <citation type="journal article" date="2019" name="Sci. Rep.">
        <title>Orb-weaving spider Araneus ventricosus genome elucidates the spidroin gene catalogue.</title>
        <authorList>
            <person name="Kono N."/>
            <person name="Nakamura H."/>
            <person name="Ohtoshi R."/>
            <person name="Moran D.A.P."/>
            <person name="Shinohara A."/>
            <person name="Yoshida Y."/>
            <person name="Fujiwara M."/>
            <person name="Mori M."/>
            <person name="Tomita M."/>
            <person name="Arakawa K."/>
        </authorList>
    </citation>
    <scope>NUCLEOTIDE SEQUENCE [LARGE SCALE GENOMIC DNA]</scope>
</reference>
<name>A0A4Y2RTN2_ARAVE</name>
<accession>A0A4Y2RTN2</accession>
<gene>
    <name evidence="1" type="ORF">AVEN_181909_1</name>
</gene>
<proteinExistence type="predicted"/>
<dbReference type="EMBL" id="BGPR01018283">
    <property type="protein sequence ID" value="GBN78726.1"/>
    <property type="molecule type" value="Genomic_DNA"/>
</dbReference>
<keyword evidence="2" id="KW-1185">Reference proteome</keyword>
<organism evidence="1 2">
    <name type="scientific">Araneus ventricosus</name>
    <name type="common">Orbweaver spider</name>
    <name type="synonym">Epeira ventricosa</name>
    <dbReference type="NCBI Taxonomy" id="182803"/>
    <lineage>
        <taxon>Eukaryota</taxon>
        <taxon>Metazoa</taxon>
        <taxon>Ecdysozoa</taxon>
        <taxon>Arthropoda</taxon>
        <taxon>Chelicerata</taxon>
        <taxon>Arachnida</taxon>
        <taxon>Araneae</taxon>
        <taxon>Araneomorphae</taxon>
        <taxon>Entelegynae</taxon>
        <taxon>Araneoidea</taxon>
        <taxon>Araneidae</taxon>
        <taxon>Araneus</taxon>
    </lineage>
</organism>
<comment type="caution">
    <text evidence="1">The sequence shown here is derived from an EMBL/GenBank/DDBJ whole genome shotgun (WGS) entry which is preliminary data.</text>
</comment>
<dbReference type="Proteomes" id="UP000499080">
    <property type="component" value="Unassembled WGS sequence"/>
</dbReference>
<sequence length="125" mass="14037">MSGLTLGGLKYSEKCCGMCRKDSCLCSANNKQNKHSFPDDSAATTRDAEIQRRAFWLQILLPRPDAPDFLKLTLPRAFFSSVYKGRRLGQHGEKDSVITNINSESRHWGECGALVAYTTENYTNE</sequence>